<comment type="caution">
    <text evidence="1">The sequence shown here is derived from an EMBL/GenBank/DDBJ whole genome shotgun (WGS) entry which is preliminary data.</text>
</comment>
<proteinExistence type="predicted"/>
<evidence type="ECO:0000313" key="1">
    <source>
        <dbReference type="EMBL" id="MPM34934.1"/>
    </source>
</evidence>
<organism evidence="1">
    <name type="scientific">bioreactor metagenome</name>
    <dbReference type="NCBI Taxonomy" id="1076179"/>
    <lineage>
        <taxon>unclassified sequences</taxon>
        <taxon>metagenomes</taxon>
        <taxon>ecological metagenomes</taxon>
    </lineage>
</organism>
<sequence length="119" mass="13211">MADAGADSEHKELDVKGLEQKVICSDAQAERNGGTLAVGCNHNDDGVFVSFSDQVNNLFARIIRHHQIQQKQVVASRILKYVLGILNVIDVYDIVFVKISPDHFQHESAVVHNGDFHFA</sequence>
<name>A0A644ZAL3_9ZZZZ</name>
<gene>
    <name evidence="1" type="ORF">SDC9_81524</name>
</gene>
<reference evidence="1" key="1">
    <citation type="submission" date="2019-08" db="EMBL/GenBank/DDBJ databases">
        <authorList>
            <person name="Kucharzyk K."/>
            <person name="Murdoch R.W."/>
            <person name="Higgins S."/>
            <person name="Loffler F."/>
        </authorList>
    </citation>
    <scope>NUCLEOTIDE SEQUENCE</scope>
</reference>
<accession>A0A644ZAL3</accession>
<dbReference type="AlphaFoldDB" id="A0A644ZAL3"/>
<dbReference type="EMBL" id="VSSQ01007126">
    <property type="protein sequence ID" value="MPM34934.1"/>
    <property type="molecule type" value="Genomic_DNA"/>
</dbReference>
<protein>
    <submittedName>
        <fullName evidence="1">Uncharacterized protein</fullName>
    </submittedName>
</protein>